<keyword evidence="3" id="KW-0813">Transport</keyword>
<dbReference type="GO" id="GO:0015562">
    <property type="term" value="F:efflux transmembrane transporter activity"/>
    <property type="evidence" value="ECO:0007669"/>
    <property type="project" value="TreeGrafter"/>
</dbReference>
<dbReference type="InterPro" id="IPR058625">
    <property type="entry name" value="MdtA-like_BSH"/>
</dbReference>
<dbReference type="Gene3D" id="2.40.50.100">
    <property type="match status" value="1"/>
</dbReference>
<dbReference type="InterPro" id="IPR058627">
    <property type="entry name" value="MdtA-like_C"/>
</dbReference>
<evidence type="ECO:0000256" key="9">
    <source>
        <dbReference type="SAM" id="Phobius"/>
    </source>
</evidence>
<evidence type="ECO:0000313" key="15">
    <source>
        <dbReference type="Proteomes" id="UP000230709"/>
    </source>
</evidence>
<dbReference type="Pfam" id="PF25876">
    <property type="entry name" value="HH_MFP_RND"/>
    <property type="match status" value="1"/>
</dbReference>
<evidence type="ECO:0000256" key="3">
    <source>
        <dbReference type="ARBA" id="ARBA00022448"/>
    </source>
</evidence>
<evidence type="ECO:0000256" key="2">
    <source>
        <dbReference type="ARBA" id="ARBA00009477"/>
    </source>
</evidence>
<comment type="similarity">
    <text evidence="2">Belongs to the membrane fusion protein (MFP) (TC 8.A.1) family.</text>
</comment>
<dbReference type="Pfam" id="PF25967">
    <property type="entry name" value="RND-MFP_C"/>
    <property type="match status" value="1"/>
</dbReference>
<accession>A0A2D2D6P5</accession>
<dbReference type="Gene3D" id="1.10.287.470">
    <property type="entry name" value="Helix hairpin bin"/>
    <property type="match status" value="1"/>
</dbReference>
<feature type="domain" description="Multidrug resistance protein MdtA-like C-terminal permuted SH3" evidence="13">
    <location>
        <begin position="328"/>
        <end position="388"/>
    </location>
</feature>
<dbReference type="SUPFAM" id="SSF111369">
    <property type="entry name" value="HlyD-like secretion proteins"/>
    <property type="match status" value="1"/>
</dbReference>
<evidence type="ECO:0000259" key="13">
    <source>
        <dbReference type="Pfam" id="PF25967"/>
    </source>
</evidence>
<dbReference type="KEGG" id="mtw:CQW49_22105"/>
<evidence type="ECO:0000256" key="7">
    <source>
        <dbReference type="SAM" id="Coils"/>
    </source>
</evidence>
<evidence type="ECO:0000259" key="10">
    <source>
        <dbReference type="Pfam" id="PF25876"/>
    </source>
</evidence>
<evidence type="ECO:0000256" key="5">
    <source>
        <dbReference type="ARBA" id="ARBA00022519"/>
    </source>
</evidence>
<feature type="compositionally biased region" description="Basic and acidic residues" evidence="8">
    <location>
        <begin position="401"/>
        <end position="431"/>
    </location>
</feature>
<dbReference type="AlphaFoldDB" id="A0A2D2D6P5"/>
<feature type="domain" description="Multidrug resistance protein MdtA-like barrel-sandwich hybrid" evidence="11">
    <location>
        <begin position="92"/>
        <end position="236"/>
    </location>
</feature>
<dbReference type="NCBIfam" id="NF008589">
    <property type="entry name" value="PRK11556.1"/>
    <property type="match status" value="1"/>
</dbReference>
<evidence type="ECO:0000256" key="1">
    <source>
        <dbReference type="ARBA" id="ARBA00004236"/>
    </source>
</evidence>
<dbReference type="InterPro" id="IPR058624">
    <property type="entry name" value="MdtA-like_HH"/>
</dbReference>
<keyword evidence="6 9" id="KW-0472">Membrane</keyword>
<reference evidence="15" key="1">
    <citation type="submission" date="2017-10" db="EMBL/GenBank/DDBJ databases">
        <title>Completed PacBio SMRT sequence of Methylosinus trichosporium OB3b reveals presence of a third large plasmid.</title>
        <authorList>
            <person name="Charles T.C."/>
            <person name="Lynch M.D.J."/>
            <person name="Heil J.R."/>
            <person name="Cheng J."/>
        </authorList>
    </citation>
    <scope>NUCLEOTIDE SEQUENCE [LARGE SCALE GENOMIC DNA]</scope>
    <source>
        <strain evidence="15">OB3b</strain>
        <plasmid evidence="15">pob3b1</plasmid>
    </source>
</reference>
<dbReference type="EMBL" id="CP023738">
    <property type="protein sequence ID" value="ATQ70676.1"/>
    <property type="molecule type" value="Genomic_DNA"/>
</dbReference>
<dbReference type="PANTHER" id="PTHR30469">
    <property type="entry name" value="MULTIDRUG RESISTANCE PROTEIN MDTA"/>
    <property type="match status" value="1"/>
</dbReference>
<feature type="coiled-coil region" evidence="7">
    <location>
        <begin position="132"/>
        <end position="166"/>
    </location>
</feature>
<evidence type="ECO:0000256" key="4">
    <source>
        <dbReference type="ARBA" id="ARBA00022475"/>
    </source>
</evidence>
<feature type="region of interest" description="Disordered" evidence="8">
    <location>
        <begin position="394"/>
        <end position="431"/>
    </location>
</feature>
<keyword evidence="5" id="KW-0997">Cell inner membrane</keyword>
<dbReference type="InterPro" id="IPR058626">
    <property type="entry name" value="MdtA-like_b-barrel"/>
</dbReference>
<comment type="subcellular location">
    <subcellularLocation>
        <location evidence="1">Cell membrane</location>
    </subcellularLocation>
</comment>
<keyword evidence="4" id="KW-1003">Cell membrane</keyword>
<dbReference type="NCBIfam" id="TIGR01730">
    <property type="entry name" value="RND_mfp"/>
    <property type="match status" value="1"/>
</dbReference>
<gene>
    <name evidence="14" type="ORF">CQW49_22105</name>
</gene>
<dbReference type="STRING" id="595536.GCA_000178815_00287"/>
<protein>
    <submittedName>
        <fullName evidence="14">Multidrug transporter subunit MdtA</fullName>
    </submittedName>
</protein>
<keyword evidence="9" id="KW-1133">Transmembrane helix</keyword>
<keyword evidence="14" id="KW-0614">Plasmid</keyword>
<evidence type="ECO:0000259" key="12">
    <source>
        <dbReference type="Pfam" id="PF25944"/>
    </source>
</evidence>
<geneLocation type="plasmid" evidence="15">
    <name>pob3b1</name>
</geneLocation>
<organism evidence="14 15">
    <name type="scientific">Methylosinus trichosporium (strain ATCC 35070 / NCIMB 11131 / UNIQEM 75 / OB3b)</name>
    <dbReference type="NCBI Taxonomy" id="595536"/>
    <lineage>
        <taxon>Bacteria</taxon>
        <taxon>Pseudomonadati</taxon>
        <taxon>Pseudomonadota</taxon>
        <taxon>Alphaproteobacteria</taxon>
        <taxon>Hyphomicrobiales</taxon>
        <taxon>Methylocystaceae</taxon>
        <taxon>Methylosinus</taxon>
    </lineage>
</organism>
<dbReference type="Proteomes" id="UP000230709">
    <property type="component" value="Plasmid pOB3b1"/>
</dbReference>
<evidence type="ECO:0000256" key="8">
    <source>
        <dbReference type="SAM" id="MobiDB-lite"/>
    </source>
</evidence>
<dbReference type="PANTHER" id="PTHR30469:SF12">
    <property type="entry name" value="MULTIDRUG RESISTANCE PROTEIN MDTA"/>
    <property type="match status" value="1"/>
</dbReference>
<dbReference type="Gene3D" id="2.40.30.170">
    <property type="match status" value="1"/>
</dbReference>
<evidence type="ECO:0000256" key="6">
    <source>
        <dbReference type="ARBA" id="ARBA00023136"/>
    </source>
</evidence>
<dbReference type="Pfam" id="PF25944">
    <property type="entry name" value="Beta-barrel_RND"/>
    <property type="match status" value="1"/>
</dbReference>
<feature type="domain" description="Multidrug resistance protein MdtA-like beta-barrel" evidence="12">
    <location>
        <begin position="240"/>
        <end position="323"/>
    </location>
</feature>
<keyword evidence="7" id="KW-0175">Coiled coil</keyword>
<evidence type="ECO:0000259" key="11">
    <source>
        <dbReference type="Pfam" id="PF25917"/>
    </source>
</evidence>
<dbReference type="Pfam" id="PF25917">
    <property type="entry name" value="BSH_RND"/>
    <property type="match status" value="1"/>
</dbReference>
<name>A0A2D2D6P5_METT3</name>
<feature type="domain" description="Multidrug resistance protein MdtA-like alpha-helical hairpin" evidence="10">
    <location>
        <begin position="132"/>
        <end position="203"/>
    </location>
</feature>
<dbReference type="RefSeq" id="WP_003612372.1">
    <property type="nucleotide sequence ID" value="NZ_ADVE02000002.1"/>
</dbReference>
<keyword evidence="9" id="KW-0812">Transmembrane</keyword>
<sequence length="431" mass="46051">MSSDVGDAAPAPHAFEFALRRMVKRKIASRIALVALLAGAVFAAWRYYSSEAARTPSAGARGPATTVATAEVVRGDFPVVVSALGTVTATATAVVKPQVSGPLLKVRYTEGQEVAAGDILAEIDPRPFELALAQAEGQLQKDEALLRNAERDLTRYESLRNKIKDGVSGQQLDTQKALIGQYRAAVDIDRALVGRARLDLDYTHIAAPIGGRIGLRQVDPGNIVQTSDPNGVAVVTRLSPITVIFSLPEAKLQSVLKRFRFGESLAVIAYDHDRAAQIARGVLYAIDNQIDASSGTVRLRAEFANEDEALYPNQFVNAELTVETLKEVVLAPAAALQRGAKGPFVYALDGDEKVAVRSVRLGPSDGERAVIESGLEPGQRVVVEGVDRLRDGAKVIVTRPSKGEPSKAGDPAAGKRKEPPAERRAEKAEAR</sequence>
<dbReference type="GO" id="GO:0030313">
    <property type="term" value="C:cell envelope"/>
    <property type="evidence" value="ECO:0007669"/>
    <property type="project" value="UniProtKB-SubCell"/>
</dbReference>
<keyword evidence="15" id="KW-1185">Reference proteome</keyword>
<dbReference type="InterPro" id="IPR006143">
    <property type="entry name" value="RND_pump_MFP"/>
</dbReference>
<dbReference type="FunFam" id="2.40.420.20:FF:000001">
    <property type="entry name" value="Efflux RND transporter periplasmic adaptor subunit"/>
    <property type="match status" value="1"/>
</dbReference>
<dbReference type="Gene3D" id="2.40.420.20">
    <property type="match status" value="1"/>
</dbReference>
<proteinExistence type="inferred from homology"/>
<feature type="transmembrane region" description="Helical" evidence="9">
    <location>
        <begin position="27"/>
        <end position="48"/>
    </location>
</feature>
<dbReference type="GO" id="GO:1990281">
    <property type="term" value="C:efflux pump complex"/>
    <property type="evidence" value="ECO:0007669"/>
    <property type="project" value="TreeGrafter"/>
</dbReference>
<evidence type="ECO:0000313" key="14">
    <source>
        <dbReference type="EMBL" id="ATQ70676.1"/>
    </source>
</evidence>